<evidence type="ECO:0000313" key="4">
    <source>
        <dbReference type="Proteomes" id="UP000073601"/>
    </source>
</evidence>
<sequence>MKHINKSLVAAALAASLLSAPFAMAEKVLRIGHDNKADIMENPAHAFTGVFKNIVETATNGEIKVQVFPSNQLGSAKEHIQMVRDGQLQGTLAPVGPLAGYYPRIGVLDVPFAFKSNAATYEVFDGKFGQTLARDIEGELKDVKVLGFPDTGGFFSITNSKRPIESQKDFKGLRIRTMTLPTHQKIIQSLGAEAYPLAWGEVYSSLQTGVIDGQMNPIPTVSFAKFNEVQGYLTLTNHLFAPYTFMVNKDFYDGLTAEQQAIVSDAVEIALSSNRGLARLIEASNDRGLDGLKAKMKVNALSDGQRQAMRNATQPGLIEYIKETHGEKGTELLELFLAEVDKANQSVYLQ</sequence>
<keyword evidence="4" id="KW-1185">Reference proteome</keyword>
<dbReference type="GO" id="GO:0030288">
    <property type="term" value="C:outer membrane-bounded periplasmic space"/>
    <property type="evidence" value="ECO:0007669"/>
    <property type="project" value="InterPro"/>
</dbReference>
<reference evidence="4" key="1">
    <citation type="submission" date="2016-02" db="EMBL/GenBank/DDBJ databases">
        <authorList>
            <person name="Rodrigo-Torres Lidia"/>
            <person name="Arahal R.David."/>
        </authorList>
    </citation>
    <scope>NUCLEOTIDE SEQUENCE [LARGE SCALE GENOMIC DNA]</scope>
    <source>
        <strain evidence="4">CECT 8713</strain>
    </source>
</reference>
<dbReference type="OrthoDB" id="8690069at2"/>
<dbReference type="CDD" id="cd13677">
    <property type="entry name" value="PBP2_TRAP_SBP_like_6"/>
    <property type="match status" value="1"/>
</dbReference>
<dbReference type="Proteomes" id="UP000073601">
    <property type="component" value="Unassembled WGS sequence"/>
</dbReference>
<keyword evidence="1 2" id="KW-0732">Signal</keyword>
<protein>
    <submittedName>
        <fullName evidence="3">2,3-diketo-L-gulonate-binding periplasmic protein YiaO</fullName>
    </submittedName>
</protein>
<dbReference type="PANTHER" id="PTHR33376">
    <property type="match status" value="1"/>
</dbReference>
<dbReference type="NCBIfam" id="TIGR00787">
    <property type="entry name" value="dctP"/>
    <property type="match status" value="1"/>
</dbReference>
<feature type="signal peptide" evidence="2">
    <location>
        <begin position="1"/>
        <end position="25"/>
    </location>
</feature>
<dbReference type="InterPro" id="IPR038404">
    <property type="entry name" value="TRAP_DctP_sf"/>
</dbReference>
<dbReference type="GO" id="GO:0055085">
    <property type="term" value="P:transmembrane transport"/>
    <property type="evidence" value="ECO:0007669"/>
    <property type="project" value="InterPro"/>
</dbReference>
<dbReference type="Pfam" id="PF03480">
    <property type="entry name" value="DctP"/>
    <property type="match status" value="1"/>
</dbReference>
<dbReference type="AlphaFoldDB" id="A0A128F119"/>
<dbReference type="InterPro" id="IPR004682">
    <property type="entry name" value="TRAP_DctP"/>
</dbReference>
<evidence type="ECO:0000256" key="2">
    <source>
        <dbReference type="SAM" id="SignalP"/>
    </source>
</evidence>
<name>A0A128F119_9GAMM</name>
<dbReference type="InterPro" id="IPR018389">
    <property type="entry name" value="DctP_fam"/>
</dbReference>
<gene>
    <name evidence="3" type="primary">yiaO_3</name>
    <name evidence="3" type="ORF">GMA8713_01418</name>
</gene>
<dbReference type="Gene3D" id="3.40.190.170">
    <property type="entry name" value="Bacterial extracellular solute-binding protein, family 7"/>
    <property type="match status" value="1"/>
</dbReference>
<dbReference type="GO" id="GO:0030246">
    <property type="term" value="F:carbohydrate binding"/>
    <property type="evidence" value="ECO:0007669"/>
    <property type="project" value="TreeGrafter"/>
</dbReference>
<accession>A0A128F119</accession>
<evidence type="ECO:0000313" key="3">
    <source>
        <dbReference type="EMBL" id="CZF80487.1"/>
    </source>
</evidence>
<dbReference type="PANTHER" id="PTHR33376:SF18">
    <property type="entry name" value="2,3-DIKETO-L-GULONATE-BINDING PERIPLASMIC PROTEIN YIAO"/>
    <property type="match status" value="1"/>
</dbReference>
<proteinExistence type="predicted"/>
<dbReference type="EMBL" id="FIZY01000010">
    <property type="protein sequence ID" value="CZF80487.1"/>
    <property type="molecule type" value="Genomic_DNA"/>
</dbReference>
<organism evidence="3 4">
    <name type="scientific">Grimontia marina</name>
    <dbReference type="NCBI Taxonomy" id="646534"/>
    <lineage>
        <taxon>Bacteria</taxon>
        <taxon>Pseudomonadati</taxon>
        <taxon>Pseudomonadota</taxon>
        <taxon>Gammaproteobacteria</taxon>
        <taxon>Vibrionales</taxon>
        <taxon>Vibrionaceae</taxon>
        <taxon>Grimontia</taxon>
    </lineage>
</organism>
<dbReference type="NCBIfam" id="NF037995">
    <property type="entry name" value="TRAP_S1"/>
    <property type="match status" value="1"/>
</dbReference>
<dbReference type="RefSeq" id="WP_062707190.1">
    <property type="nucleotide sequence ID" value="NZ_CAWRCI010000010.1"/>
</dbReference>
<feature type="chain" id="PRO_5007281879" evidence="2">
    <location>
        <begin position="26"/>
        <end position="350"/>
    </location>
</feature>
<evidence type="ECO:0000256" key="1">
    <source>
        <dbReference type="ARBA" id="ARBA00022729"/>
    </source>
</evidence>
<dbReference type="PIRSF" id="PIRSF006470">
    <property type="entry name" value="DctB"/>
    <property type="match status" value="1"/>
</dbReference>